<comment type="caution">
    <text evidence="5">The sequence shown here is derived from an EMBL/GenBank/DDBJ whole genome shotgun (WGS) entry which is preliminary data.</text>
</comment>
<dbReference type="SMART" id="SM00345">
    <property type="entry name" value="HTH_GNTR"/>
    <property type="match status" value="1"/>
</dbReference>
<dbReference type="SUPFAM" id="SSF48008">
    <property type="entry name" value="GntR ligand-binding domain-like"/>
    <property type="match status" value="1"/>
</dbReference>
<dbReference type="PROSITE" id="PS50949">
    <property type="entry name" value="HTH_GNTR"/>
    <property type="match status" value="1"/>
</dbReference>
<accession>A0ABU1I643</accession>
<dbReference type="PRINTS" id="PR00035">
    <property type="entry name" value="HTHGNTR"/>
</dbReference>
<name>A0ABU1I643_9BURK</name>
<keyword evidence="2" id="KW-0238">DNA-binding</keyword>
<dbReference type="PANTHER" id="PTHR43537:SF5">
    <property type="entry name" value="UXU OPERON TRANSCRIPTIONAL REGULATOR"/>
    <property type="match status" value="1"/>
</dbReference>
<keyword evidence="1" id="KW-0805">Transcription regulation</keyword>
<evidence type="ECO:0000313" key="6">
    <source>
        <dbReference type="Proteomes" id="UP001267710"/>
    </source>
</evidence>
<evidence type="ECO:0000259" key="4">
    <source>
        <dbReference type="PROSITE" id="PS50949"/>
    </source>
</evidence>
<evidence type="ECO:0000256" key="2">
    <source>
        <dbReference type="ARBA" id="ARBA00023125"/>
    </source>
</evidence>
<keyword evidence="5" id="KW-0670">Pyruvate</keyword>
<dbReference type="SUPFAM" id="SSF46785">
    <property type="entry name" value="Winged helix' DNA-binding domain"/>
    <property type="match status" value="1"/>
</dbReference>
<dbReference type="PANTHER" id="PTHR43537">
    <property type="entry name" value="TRANSCRIPTIONAL REGULATOR, GNTR FAMILY"/>
    <property type="match status" value="1"/>
</dbReference>
<dbReference type="InterPro" id="IPR008920">
    <property type="entry name" value="TF_FadR/GntR_C"/>
</dbReference>
<dbReference type="Pfam" id="PF07729">
    <property type="entry name" value="FCD"/>
    <property type="match status" value="1"/>
</dbReference>
<dbReference type="Proteomes" id="UP001267710">
    <property type="component" value="Unassembled WGS sequence"/>
</dbReference>
<feature type="domain" description="HTH gntR-type" evidence="4">
    <location>
        <begin position="1"/>
        <end position="68"/>
    </location>
</feature>
<evidence type="ECO:0000256" key="3">
    <source>
        <dbReference type="ARBA" id="ARBA00023163"/>
    </source>
</evidence>
<dbReference type="CDD" id="cd07377">
    <property type="entry name" value="WHTH_GntR"/>
    <property type="match status" value="1"/>
</dbReference>
<dbReference type="Pfam" id="PF00392">
    <property type="entry name" value="GntR"/>
    <property type="match status" value="1"/>
</dbReference>
<protein>
    <submittedName>
        <fullName evidence="5">GntR family transcriptional repressor for pyruvate dehydrogenase complex</fullName>
    </submittedName>
</protein>
<gene>
    <name evidence="5" type="ORF">QE399_000378</name>
</gene>
<dbReference type="Gene3D" id="1.10.10.10">
    <property type="entry name" value="Winged helix-like DNA-binding domain superfamily/Winged helix DNA-binding domain"/>
    <property type="match status" value="1"/>
</dbReference>
<dbReference type="InterPro" id="IPR036390">
    <property type="entry name" value="WH_DNA-bd_sf"/>
</dbReference>
<dbReference type="InterPro" id="IPR011711">
    <property type="entry name" value="GntR_C"/>
</dbReference>
<dbReference type="InterPro" id="IPR036388">
    <property type="entry name" value="WH-like_DNA-bd_sf"/>
</dbReference>
<keyword evidence="3" id="KW-0804">Transcription</keyword>
<dbReference type="EMBL" id="JAVIZX010000001">
    <property type="protein sequence ID" value="MDR6212689.1"/>
    <property type="molecule type" value="Genomic_DNA"/>
</dbReference>
<dbReference type="Gene3D" id="1.20.120.530">
    <property type="entry name" value="GntR ligand-binding domain-like"/>
    <property type="match status" value="1"/>
</dbReference>
<reference evidence="5 6" key="1">
    <citation type="submission" date="2023-08" db="EMBL/GenBank/DDBJ databases">
        <title>Functional and genomic diversity of the sorghum phyllosphere microbiome.</title>
        <authorList>
            <person name="Shade A."/>
        </authorList>
    </citation>
    <scope>NUCLEOTIDE SEQUENCE [LARGE SCALE GENOMIC DNA]</scope>
    <source>
        <strain evidence="5 6">SORGH_AS_0335</strain>
    </source>
</reference>
<evidence type="ECO:0000256" key="1">
    <source>
        <dbReference type="ARBA" id="ARBA00023015"/>
    </source>
</evidence>
<dbReference type="RefSeq" id="WP_309825656.1">
    <property type="nucleotide sequence ID" value="NZ_JAVIZX010000001.1"/>
</dbReference>
<proteinExistence type="predicted"/>
<evidence type="ECO:0000313" key="5">
    <source>
        <dbReference type="EMBL" id="MDR6212689.1"/>
    </source>
</evidence>
<dbReference type="InterPro" id="IPR000524">
    <property type="entry name" value="Tscrpt_reg_HTH_GntR"/>
</dbReference>
<organism evidence="5 6">
    <name type="scientific">Paracidovorax wautersii</name>
    <dbReference type="NCBI Taxonomy" id="1177982"/>
    <lineage>
        <taxon>Bacteria</taxon>
        <taxon>Pseudomonadati</taxon>
        <taxon>Pseudomonadota</taxon>
        <taxon>Betaproteobacteria</taxon>
        <taxon>Burkholderiales</taxon>
        <taxon>Comamonadaceae</taxon>
        <taxon>Paracidovorax</taxon>
    </lineage>
</organism>
<sequence>MLGDKVYADLLQLLGTPGFEPRARMPAETALAERLGVSRPVLRQALSRLRDEGLVQTLKGSGNFVADTLPTREAPFFGTLNHIADIRAFLEFRCCMEGEAAALAALARTADQLEHIRACRDRFEQALTHGREALEEDIAFHEAISQACGNRFFGMTIAAFAPQTRFSIGLVRSIAGKPRGERLADVCREHAHIEQAIAQQDAPAARQAMESHLRGGIARLFGQ</sequence>
<dbReference type="SMART" id="SM00895">
    <property type="entry name" value="FCD"/>
    <property type="match status" value="1"/>
</dbReference>
<keyword evidence="6" id="KW-1185">Reference proteome</keyword>